<reference evidence="7" key="1">
    <citation type="submission" date="2025-08" db="UniProtKB">
        <authorList>
            <consortium name="RefSeq"/>
        </authorList>
    </citation>
    <scope>IDENTIFICATION</scope>
    <source>
        <tissue evidence="7">Gonads</tissue>
    </source>
</reference>
<accession>A0A1S3HVU2</accession>
<gene>
    <name evidence="7" type="primary">LOC106158635</name>
</gene>
<dbReference type="Proteomes" id="UP000085678">
    <property type="component" value="Unplaced"/>
</dbReference>
<dbReference type="Gene3D" id="3.40.50.150">
    <property type="entry name" value="Vaccinia Virus protein VP39"/>
    <property type="match status" value="1"/>
</dbReference>
<dbReference type="AlphaFoldDB" id="A0A1S3HVU2"/>
<dbReference type="PANTHER" id="PTHR43648:SF1">
    <property type="entry name" value="ELECTRON TRANSFER FLAVOPROTEIN BETA SUBUNIT LYSINE METHYLTRANSFERASE"/>
    <property type="match status" value="1"/>
</dbReference>
<organism evidence="6 7">
    <name type="scientific">Lingula anatina</name>
    <name type="common">Brachiopod</name>
    <name type="synonym">Lingula unguis</name>
    <dbReference type="NCBI Taxonomy" id="7574"/>
    <lineage>
        <taxon>Eukaryota</taxon>
        <taxon>Metazoa</taxon>
        <taxon>Spiralia</taxon>
        <taxon>Lophotrochozoa</taxon>
        <taxon>Brachiopoda</taxon>
        <taxon>Linguliformea</taxon>
        <taxon>Lingulata</taxon>
        <taxon>Lingulida</taxon>
        <taxon>Linguloidea</taxon>
        <taxon>Lingulidae</taxon>
        <taxon>Lingula</taxon>
    </lineage>
</organism>
<dbReference type="InterPro" id="IPR050078">
    <property type="entry name" value="Ribosomal_L11_MeTrfase_PrmA"/>
</dbReference>
<evidence type="ECO:0000256" key="3">
    <source>
        <dbReference type="ARBA" id="ARBA00037932"/>
    </source>
</evidence>
<dbReference type="KEGG" id="lak:106158635"/>
<dbReference type="RefSeq" id="XP_013390162.1">
    <property type="nucleotide sequence ID" value="XM_013534708.1"/>
</dbReference>
<dbReference type="GO" id="GO:0016279">
    <property type="term" value="F:protein-lysine N-methyltransferase activity"/>
    <property type="evidence" value="ECO:0007669"/>
    <property type="project" value="TreeGrafter"/>
</dbReference>
<evidence type="ECO:0000313" key="6">
    <source>
        <dbReference type="Proteomes" id="UP000085678"/>
    </source>
</evidence>
<keyword evidence="6" id="KW-1185">Reference proteome</keyword>
<evidence type="ECO:0000256" key="2">
    <source>
        <dbReference type="ARBA" id="ARBA00022679"/>
    </source>
</evidence>
<dbReference type="SUPFAM" id="SSF53335">
    <property type="entry name" value="S-adenosyl-L-methionine-dependent methyltransferases"/>
    <property type="match status" value="1"/>
</dbReference>
<dbReference type="Pfam" id="PF06325">
    <property type="entry name" value="PrmA"/>
    <property type="match status" value="1"/>
</dbReference>
<evidence type="ECO:0000256" key="1">
    <source>
        <dbReference type="ARBA" id="ARBA00022603"/>
    </source>
</evidence>
<dbReference type="OrthoDB" id="194386at2759"/>
<name>A0A1S3HVU2_LINAN</name>
<protein>
    <recommendedName>
        <fullName evidence="5">ETFB lysine methyltransferase</fullName>
    </recommendedName>
    <alternativeName>
        <fullName evidence="4">Protein N-lysine methyltransferase METTL20</fullName>
    </alternativeName>
</protein>
<dbReference type="CDD" id="cd02440">
    <property type="entry name" value="AdoMet_MTases"/>
    <property type="match status" value="1"/>
</dbReference>
<keyword evidence="1" id="KW-0489">Methyltransferase</keyword>
<dbReference type="GeneID" id="106158635"/>
<dbReference type="STRING" id="7574.A0A1S3HVU2"/>
<dbReference type="GO" id="GO:0005759">
    <property type="term" value="C:mitochondrial matrix"/>
    <property type="evidence" value="ECO:0007669"/>
    <property type="project" value="TreeGrafter"/>
</dbReference>
<dbReference type="InterPro" id="IPR029063">
    <property type="entry name" value="SAM-dependent_MTases_sf"/>
</dbReference>
<dbReference type="InParanoid" id="A0A1S3HVU2"/>
<proteinExistence type="inferred from homology"/>
<evidence type="ECO:0000256" key="5">
    <source>
        <dbReference type="ARBA" id="ARBA00042266"/>
    </source>
</evidence>
<dbReference type="GO" id="GO:0032259">
    <property type="term" value="P:methylation"/>
    <property type="evidence" value="ECO:0007669"/>
    <property type="project" value="UniProtKB-KW"/>
</dbReference>
<dbReference type="PANTHER" id="PTHR43648">
    <property type="entry name" value="ELECTRON TRANSFER FLAVOPROTEIN BETA SUBUNIT LYSINE METHYLTRANSFERASE"/>
    <property type="match status" value="1"/>
</dbReference>
<evidence type="ECO:0000256" key="4">
    <source>
        <dbReference type="ARBA" id="ARBA00041867"/>
    </source>
</evidence>
<keyword evidence="2" id="KW-0808">Transferase</keyword>
<sequence>MKSLSDSLLETNYTAKARHGSDSMMNLTRRIKIFSKSPLSEVAKRKRSGTYQCCTQQNHNASRSLDYRELIKKHTEVTTNHLTPELQLHLITPTCPLWYTGIADCIFSDPYWAFYWPGGQALTRYLLDNGKEVADKVVADIGSGCGASAIAAAMMGAKQVLANDIDPVAALAIQMNAELNGVYPNIEISTENLIGHSKHWDFLLLGDMFYDKDISDRVLEWMDMLAGQNTKIFVGDPCRIYMLDHPIRTKLRLIAEYDLTDECKEENYGLSSGFVWEFIP</sequence>
<comment type="similarity">
    <text evidence="3">Belongs to the methyltransferase superfamily. ETFBKMT family.</text>
</comment>
<evidence type="ECO:0000313" key="7">
    <source>
        <dbReference type="RefSeq" id="XP_013390162.1"/>
    </source>
</evidence>